<dbReference type="SUPFAM" id="SSF53901">
    <property type="entry name" value="Thiolase-like"/>
    <property type="match status" value="2"/>
</dbReference>
<feature type="domain" description="ChsH2 C-terminal OB-fold" evidence="3">
    <location>
        <begin position="430"/>
        <end position="499"/>
    </location>
</feature>
<evidence type="ECO:0000256" key="1">
    <source>
        <dbReference type="ARBA" id="ARBA00023229"/>
    </source>
</evidence>
<keyword evidence="6" id="KW-1185">Reference proteome</keyword>
<dbReference type="Gene3D" id="6.10.30.10">
    <property type="match status" value="1"/>
</dbReference>
<feature type="domain" description="ChsH2 rubredoxin-like zinc ribbon" evidence="4">
    <location>
        <begin position="395"/>
        <end position="421"/>
    </location>
</feature>
<dbReference type="InterPro" id="IPR002878">
    <property type="entry name" value="ChsH2_C"/>
</dbReference>
<evidence type="ECO:0000313" key="6">
    <source>
        <dbReference type="Proteomes" id="UP000830729"/>
    </source>
</evidence>
<dbReference type="RefSeq" id="WP_248650300.1">
    <property type="nucleotide sequence ID" value="NZ_CP096659.1"/>
</dbReference>
<dbReference type="Pfam" id="PF01796">
    <property type="entry name" value="OB_ChsH2_C"/>
    <property type="match status" value="1"/>
</dbReference>
<evidence type="ECO:0000259" key="4">
    <source>
        <dbReference type="Pfam" id="PF12172"/>
    </source>
</evidence>
<organism evidence="5 6">
    <name type="scientific">Halorussus limi</name>
    <dbReference type="NCBI Taxonomy" id="2938695"/>
    <lineage>
        <taxon>Archaea</taxon>
        <taxon>Methanobacteriati</taxon>
        <taxon>Methanobacteriota</taxon>
        <taxon>Stenosarchaea group</taxon>
        <taxon>Halobacteria</taxon>
        <taxon>Halobacteriales</taxon>
        <taxon>Haladaptataceae</taxon>
        <taxon>Halorussus</taxon>
    </lineage>
</organism>
<reference evidence="5 6" key="1">
    <citation type="submission" date="2022-04" db="EMBL/GenBank/DDBJ databases">
        <title>Diverse halophilic archaea isolated from saline environments.</title>
        <authorList>
            <person name="Cui H.-L."/>
        </authorList>
    </citation>
    <scope>NUCLEOTIDE SEQUENCE [LARGE SCALE GENOMIC DNA]</scope>
    <source>
        <strain evidence="5 6">XZYJT49</strain>
    </source>
</reference>
<feature type="region of interest" description="Disordered" evidence="2">
    <location>
        <begin position="293"/>
        <end position="317"/>
    </location>
</feature>
<dbReference type="Proteomes" id="UP000830729">
    <property type="component" value="Chromosome"/>
</dbReference>
<dbReference type="InterPro" id="IPR052513">
    <property type="entry name" value="Thioester_dehydratase-like"/>
</dbReference>
<dbReference type="GO" id="GO:0008299">
    <property type="term" value="P:isoprenoid biosynthetic process"/>
    <property type="evidence" value="ECO:0007669"/>
    <property type="project" value="UniProtKB-KW"/>
</dbReference>
<evidence type="ECO:0000256" key="2">
    <source>
        <dbReference type="SAM" id="MobiDB-lite"/>
    </source>
</evidence>
<gene>
    <name evidence="5" type="ORF">M0R89_17160</name>
</gene>
<dbReference type="PANTHER" id="PTHR34075">
    <property type="entry name" value="BLR3430 PROTEIN"/>
    <property type="match status" value="1"/>
</dbReference>
<evidence type="ECO:0000259" key="3">
    <source>
        <dbReference type="Pfam" id="PF01796"/>
    </source>
</evidence>
<evidence type="ECO:0000313" key="5">
    <source>
        <dbReference type="EMBL" id="UPV74254.1"/>
    </source>
</evidence>
<accession>A0A8U0HUB9</accession>
<dbReference type="InterPro" id="IPR022002">
    <property type="entry name" value="ChsH2_Znr"/>
</dbReference>
<dbReference type="AlphaFoldDB" id="A0A8U0HUB9"/>
<protein>
    <submittedName>
        <fullName evidence="5">OB-fold domain-containing protein</fullName>
    </submittedName>
</protein>
<dbReference type="Gene3D" id="3.40.47.10">
    <property type="match status" value="1"/>
</dbReference>
<dbReference type="SUPFAM" id="SSF50249">
    <property type="entry name" value="Nucleic acid-binding proteins"/>
    <property type="match status" value="1"/>
</dbReference>
<sequence>MTGQRQPRIEAVGAYAPRFRVSAEAFEEAWGQFHAPGVTEKAVPDADEDALTMAYEAAARALDAADRDGDEVAFLAFASTTPPLAEEDLTARLGGMVGVPADATRHVFTGSTRAGTRALDAALSAGPWSSEPSGEDASPDASGESVGLVVAADCPRGDPDSDEDHAAGAGAAAFVLSESGDAAVRRRAEYAEEFPGTRFRRAGSETVEGLGATGYERQAFTDTLAGAVEQLDVDGSEIDAAAVQTPNGKMPYRAAGALGVDSEAIQRCATVHELGDTGAASVPLGLARALADGEAGDASKRSSGEERSDDPRDDGGEARVLAASFGSGAGADALLVETGASGDDGDGVAASLALDDGEQVTYAEYLRKRGELTSGPPEGGGAYVSVPSWKRTLDQRHRLVAGKCPECGGLNFPPEGACNDCKTLVDEYDEVKLTGEGTVEAATVISQGGAPPEFAEQQAQSGDFGVAVVALDGPDGGSASVPAQVVAADPADVAIGDRVGTTMRRIYTQEGVTRYGFKVRPQGTT</sequence>
<feature type="region of interest" description="Disordered" evidence="2">
    <location>
        <begin position="123"/>
        <end position="144"/>
    </location>
</feature>
<proteinExistence type="predicted"/>
<dbReference type="Pfam" id="PF12172">
    <property type="entry name" value="zf-ChsH2"/>
    <property type="match status" value="1"/>
</dbReference>
<dbReference type="GeneID" id="72186965"/>
<dbReference type="KEGG" id="halx:M0R89_17160"/>
<dbReference type="GO" id="GO:0016746">
    <property type="term" value="F:acyltransferase activity"/>
    <property type="evidence" value="ECO:0007669"/>
    <property type="project" value="InterPro"/>
</dbReference>
<dbReference type="InterPro" id="IPR012340">
    <property type="entry name" value="NA-bd_OB-fold"/>
</dbReference>
<keyword evidence="1" id="KW-0414">Isoprene biosynthesis</keyword>
<feature type="compositionally biased region" description="Basic and acidic residues" evidence="2">
    <location>
        <begin position="297"/>
        <end position="317"/>
    </location>
</feature>
<dbReference type="PANTHER" id="PTHR34075:SF5">
    <property type="entry name" value="BLR3430 PROTEIN"/>
    <property type="match status" value="1"/>
</dbReference>
<dbReference type="EMBL" id="CP096659">
    <property type="protein sequence ID" value="UPV74254.1"/>
    <property type="molecule type" value="Genomic_DNA"/>
</dbReference>
<dbReference type="InterPro" id="IPR016039">
    <property type="entry name" value="Thiolase-like"/>
</dbReference>
<name>A0A8U0HUB9_9EURY</name>